<dbReference type="InterPro" id="IPR000157">
    <property type="entry name" value="TIR_dom"/>
</dbReference>
<dbReference type="PROSITE" id="PS50104">
    <property type="entry name" value="TIR"/>
    <property type="match status" value="1"/>
</dbReference>
<evidence type="ECO:0000313" key="3">
    <source>
        <dbReference type="Proteomes" id="UP000216446"/>
    </source>
</evidence>
<reference evidence="2 3" key="1">
    <citation type="submission" date="2016-11" db="EMBL/GenBank/DDBJ databases">
        <title>Study of marine rhodopsin-containing bacteria.</title>
        <authorList>
            <person name="Yoshizawa S."/>
            <person name="Kumagai Y."/>
            <person name="Kogure K."/>
        </authorList>
    </citation>
    <scope>NUCLEOTIDE SEQUENCE [LARGE SCALE GENOMIC DNA]</scope>
    <source>
        <strain evidence="2 3">SG-29</strain>
    </source>
</reference>
<evidence type="ECO:0000259" key="1">
    <source>
        <dbReference type="PROSITE" id="PS50104"/>
    </source>
</evidence>
<keyword evidence="3" id="KW-1185">Reference proteome</keyword>
<dbReference type="EMBL" id="MQWB01000010">
    <property type="protein sequence ID" value="OZC01458.1"/>
    <property type="molecule type" value="Genomic_DNA"/>
</dbReference>
<evidence type="ECO:0000313" key="2">
    <source>
        <dbReference type="EMBL" id="OZC01458.1"/>
    </source>
</evidence>
<sequence>MPVPSPYQVVLLGQTRPAVRDALRKTLVARMREMDLDVDAHVVFLDASDARALTQAGPAVCAFVGGYSYDAMDAATVAWLVDDAVLILPLVESLDGYKSQVPKSLRPIHGKVLSDTAESVESAVGLIMEGLGLLRRTRRLFISYRRTEASDAAHQLYDLLDDRGFDVFLDTRKVRPGDPFQEELLHRLSDSDVLIILDTDGFLESEWTREELAQAQAMALGILQVQWPGVGRPAYAALCTVVPLDAADLDGKRLTDDALHRVGHQTETLRARSIAARYTSLVGSFDAIAEQEGVPSTVQPTRYLELAPPGKDPVAVIPTVGVPETLSYQDVEALLSRLASDGAAAPSRAVILYDPVPVRPRWKQHLDWLDGHLPVQTVTVSGAEAWLRSL</sequence>
<dbReference type="OrthoDB" id="344630at2"/>
<dbReference type="InterPro" id="IPR035897">
    <property type="entry name" value="Toll_tir_struct_dom_sf"/>
</dbReference>
<dbReference type="GO" id="GO:0007165">
    <property type="term" value="P:signal transduction"/>
    <property type="evidence" value="ECO:0007669"/>
    <property type="project" value="InterPro"/>
</dbReference>
<comment type="caution">
    <text evidence="2">The sequence shown here is derived from an EMBL/GenBank/DDBJ whole genome shotgun (WGS) entry which is preliminary data.</text>
</comment>
<proteinExistence type="predicted"/>
<dbReference type="InParanoid" id="A0A259TV86"/>
<name>A0A259TV86_9BACT</name>
<feature type="domain" description="TIR" evidence="1">
    <location>
        <begin position="136"/>
        <end position="280"/>
    </location>
</feature>
<dbReference type="SUPFAM" id="SSF52200">
    <property type="entry name" value="Toll/Interleukin receptor TIR domain"/>
    <property type="match status" value="1"/>
</dbReference>
<dbReference type="Pfam" id="PF13676">
    <property type="entry name" value="TIR_2"/>
    <property type="match status" value="1"/>
</dbReference>
<dbReference type="RefSeq" id="WP_094551609.1">
    <property type="nucleotide sequence ID" value="NZ_MQWB01000010.1"/>
</dbReference>
<dbReference type="AlphaFoldDB" id="A0A259TV86"/>
<dbReference type="Gene3D" id="3.40.50.10140">
    <property type="entry name" value="Toll/interleukin-1 receptor homology (TIR) domain"/>
    <property type="match status" value="1"/>
</dbReference>
<gene>
    <name evidence="2" type="ORF">BSZ36_17430</name>
</gene>
<accession>A0A259TV86</accession>
<protein>
    <recommendedName>
        <fullName evidence="1">TIR domain-containing protein</fullName>
    </recommendedName>
</protein>
<dbReference type="Proteomes" id="UP000216446">
    <property type="component" value="Unassembled WGS sequence"/>
</dbReference>
<organism evidence="2 3">
    <name type="scientific">Rubricoccus marinus</name>
    <dbReference type="NCBI Taxonomy" id="716817"/>
    <lineage>
        <taxon>Bacteria</taxon>
        <taxon>Pseudomonadati</taxon>
        <taxon>Rhodothermota</taxon>
        <taxon>Rhodothermia</taxon>
        <taxon>Rhodothermales</taxon>
        <taxon>Rubricoccaceae</taxon>
        <taxon>Rubricoccus</taxon>
    </lineage>
</organism>